<dbReference type="Proteomes" id="UP000436822">
    <property type="component" value="Unassembled WGS sequence"/>
</dbReference>
<dbReference type="OrthoDB" id="7982727at2"/>
<proteinExistence type="predicted"/>
<sequence>MNALLDHAVMEPVKIPAMDLSGMPEAFQRAYGPTKPFENEFGDLTMPGVTPIPYQGNRKINPRSRGACRIFATWLDSVAHIPRIYGFDSQVEYHHGALTLINPSVAQVQEQFGPIPFTGDDGRPANHFIDLLITQHDGRRVAVAVKPTERLKSGRFLRELNALEKTMPSGTADELVLVTENCFSRADAFNAVMYHRFALCPDPAVDQRLHDVLSTVPGDISICDLAKLCRAGGRAFRVIVRAIFEGSLLKLSTGRISPFTVVRRLE</sequence>
<gene>
    <name evidence="1" type="ORF">KIN_21790</name>
</gene>
<evidence type="ECO:0008006" key="3">
    <source>
        <dbReference type="Google" id="ProtNLM"/>
    </source>
</evidence>
<organism evidence="1 2">
    <name type="scientific">Litoreibacter roseus</name>
    <dbReference type="NCBI Taxonomy" id="2601869"/>
    <lineage>
        <taxon>Bacteria</taxon>
        <taxon>Pseudomonadati</taxon>
        <taxon>Pseudomonadota</taxon>
        <taxon>Alphaproteobacteria</taxon>
        <taxon>Rhodobacterales</taxon>
        <taxon>Roseobacteraceae</taxon>
        <taxon>Litoreibacter</taxon>
    </lineage>
</organism>
<dbReference type="AlphaFoldDB" id="A0A6N6JG48"/>
<accession>A0A6N6JG48</accession>
<name>A0A6N6JG48_9RHOB</name>
<evidence type="ECO:0000313" key="1">
    <source>
        <dbReference type="EMBL" id="GFE65105.1"/>
    </source>
</evidence>
<dbReference type="EMBL" id="BLJE01000002">
    <property type="protein sequence ID" value="GFE65105.1"/>
    <property type="molecule type" value="Genomic_DNA"/>
</dbReference>
<comment type="caution">
    <text evidence="1">The sequence shown here is derived from an EMBL/GenBank/DDBJ whole genome shotgun (WGS) entry which is preliminary data.</text>
</comment>
<protein>
    <recommendedName>
        <fullName evidence="3">TnsA endonuclease N terminal</fullName>
    </recommendedName>
</protein>
<dbReference type="RefSeq" id="WP_159806776.1">
    <property type="nucleotide sequence ID" value="NZ_BLJE01000002.1"/>
</dbReference>
<keyword evidence="2" id="KW-1185">Reference proteome</keyword>
<reference evidence="1 2" key="1">
    <citation type="submission" date="2019-12" db="EMBL/GenBank/DDBJ databases">
        <title>Litoreibacter badius sp. nov., a novel bacteriochlorophyll a-containing bacterium in the genus Litoreibacter.</title>
        <authorList>
            <person name="Kanamuro M."/>
            <person name="Takabe Y."/>
            <person name="Mori K."/>
            <person name="Takaichi S."/>
            <person name="Hanada S."/>
        </authorList>
    </citation>
    <scope>NUCLEOTIDE SEQUENCE [LARGE SCALE GENOMIC DNA]</scope>
    <source>
        <strain evidence="1 2">K6</strain>
    </source>
</reference>
<evidence type="ECO:0000313" key="2">
    <source>
        <dbReference type="Proteomes" id="UP000436822"/>
    </source>
</evidence>